<keyword evidence="2" id="KW-1185">Reference proteome</keyword>
<gene>
    <name evidence="1" type="ordered locus">Amir_1334</name>
</gene>
<protein>
    <submittedName>
        <fullName evidence="1">Uncharacterized protein</fullName>
    </submittedName>
</protein>
<evidence type="ECO:0000313" key="2">
    <source>
        <dbReference type="Proteomes" id="UP000002213"/>
    </source>
</evidence>
<proteinExistence type="predicted"/>
<dbReference type="KEGG" id="ami:Amir_1334"/>
<dbReference type="EMBL" id="CP001630">
    <property type="protein sequence ID" value="ACU35286.1"/>
    <property type="molecule type" value="Genomic_DNA"/>
</dbReference>
<dbReference type="STRING" id="446462.Amir_1334"/>
<reference evidence="1 2" key="1">
    <citation type="journal article" date="2009" name="Stand. Genomic Sci.">
        <title>Complete genome sequence of Actinosynnema mirum type strain (101).</title>
        <authorList>
            <person name="Land M."/>
            <person name="Lapidus A."/>
            <person name="Mayilraj S."/>
            <person name="Chen F."/>
            <person name="Copeland A."/>
            <person name="Del Rio T.G."/>
            <person name="Nolan M."/>
            <person name="Lucas S."/>
            <person name="Tice H."/>
            <person name="Cheng J.F."/>
            <person name="Chertkov O."/>
            <person name="Bruce D."/>
            <person name="Goodwin L."/>
            <person name="Pitluck S."/>
            <person name="Rohde M."/>
            <person name="Goker M."/>
            <person name="Pati A."/>
            <person name="Ivanova N."/>
            <person name="Mavromatis K."/>
            <person name="Chen A."/>
            <person name="Palaniappan K."/>
            <person name="Hauser L."/>
            <person name="Chang Y.J."/>
            <person name="Jeffries C.C."/>
            <person name="Brettin T."/>
            <person name="Detter J.C."/>
            <person name="Han C."/>
            <person name="Chain P."/>
            <person name="Tindall B.J."/>
            <person name="Bristow J."/>
            <person name="Eisen J.A."/>
            <person name="Markowitz V."/>
            <person name="Hugenholtz P."/>
            <person name="Kyrpides N.C."/>
            <person name="Klenk H.P."/>
        </authorList>
    </citation>
    <scope>NUCLEOTIDE SEQUENCE [LARGE SCALE GENOMIC DNA]</scope>
    <source>
        <strain evidence="2">ATCC 29888 / DSM 43827 / JCM 3225 / NBRC 14064 / NCIMB 13271 / NRRL B-12336 / IMRU 3971 / 101</strain>
    </source>
</reference>
<evidence type="ECO:0000313" key="1">
    <source>
        <dbReference type="EMBL" id="ACU35286.1"/>
    </source>
</evidence>
<dbReference type="Proteomes" id="UP000002213">
    <property type="component" value="Chromosome"/>
</dbReference>
<accession>C6W9C3</accession>
<name>C6W9C3_ACTMD</name>
<dbReference type="HOGENOM" id="CLU_3380116_0_0_11"/>
<sequence length="33" mass="3843">MASGYRIRGYRCGVSRLLRLRVARVTVFASRDR</sequence>
<organism evidence="1 2">
    <name type="scientific">Actinosynnema mirum (strain ATCC 29888 / DSM 43827 / JCM 3225 / NBRC 14064 / NCIMB 13271 / NRRL B-12336 / IMRU 3971 / 101)</name>
    <dbReference type="NCBI Taxonomy" id="446462"/>
    <lineage>
        <taxon>Bacteria</taxon>
        <taxon>Bacillati</taxon>
        <taxon>Actinomycetota</taxon>
        <taxon>Actinomycetes</taxon>
        <taxon>Pseudonocardiales</taxon>
        <taxon>Pseudonocardiaceae</taxon>
        <taxon>Actinosynnema</taxon>
    </lineage>
</organism>
<dbReference type="AlphaFoldDB" id="C6W9C3"/>